<dbReference type="EMBL" id="LN835298">
    <property type="protein sequence ID" value="CRG98544.1"/>
    <property type="molecule type" value="Genomic_DNA"/>
</dbReference>
<sequence length="316" mass="38292">MRNLTEAEEKFLNHDWVNDKKWKLYLSNLYPSPSINNIEKYKKKYFQKNIDKNLDLSTKFDQMKQENPDNSNYQNFYSHNNNYYNYSGKLPFLIFFYFIFVLCFSVFYFIILSLNLSLYKKIGTYVSFSYLFSFIGLLYLEYKTKKQNFSLLQYFSSEKGQYLSYSIILFFIKDAILIFLPIFLTLLINSFIIFKQIKSLFPSIIQKNHYVNKVVSLLDENMLNTYMMRANIEIYNLVFIIICLFFKRASLLNLIIYLHFFKLKYSSSDAYFHACFSKNGEIIRQYLSHPKVPKIFLNIFNKLSHYFNVYLRYRRR</sequence>
<evidence type="ECO:0000256" key="2">
    <source>
        <dbReference type="ARBA" id="ARBA00007322"/>
    </source>
</evidence>
<dbReference type="PANTHER" id="PTHR12703:SF4">
    <property type="entry name" value="TRANSMEMBRANE PROTEIN 33"/>
    <property type="match status" value="1"/>
</dbReference>
<comment type="subcellular location">
    <subcellularLocation>
        <location evidence="1">Membrane</location>
        <topology evidence="1">Multi-pass membrane protein</topology>
    </subcellularLocation>
</comment>
<keyword evidence="3 6" id="KW-0812">Transmembrane</keyword>
<dbReference type="OMA" id="PIALHFM"/>
<evidence type="ECO:0000256" key="1">
    <source>
        <dbReference type="ARBA" id="ARBA00004141"/>
    </source>
</evidence>
<dbReference type="GeneID" id="39734637"/>
<keyword evidence="4 6" id="KW-1133">Transmembrane helix</keyword>
<protein>
    <recommendedName>
        <fullName evidence="9">Secy-independent transporter protein</fullName>
    </recommendedName>
</protein>
<dbReference type="Pfam" id="PF03661">
    <property type="entry name" value="TMEM33_Pom33"/>
    <property type="match status" value="1"/>
</dbReference>
<dbReference type="OrthoDB" id="306953at2759"/>
<gene>
    <name evidence="7" type="ORF">PRELSG_0302900</name>
</gene>
<accession>A0A1J1H4M0</accession>
<feature type="transmembrane region" description="Helical" evidence="6">
    <location>
        <begin position="122"/>
        <end position="142"/>
    </location>
</feature>
<dbReference type="Proteomes" id="UP000220158">
    <property type="component" value="Chromosome 3"/>
</dbReference>
<dbReference type="GO" id="GO:0061024">
    <property type="term" value="P:membrane organization"/>
    <property type="evidence" value="ECO:0007669"/>
    <property type="project" value="TreeGrafter"/>
</dbReference>
<organism evidence="7 8">
    <name type="scientific">Plasmodium relictum</name>
    <dbReference type="NCBI Taxonomy" id="85471"/>
    <lineage>
        <taxon>Eukaryota</taxon>
        <taxon>Sar</taxon>
        <taxon>Alveolata</taxon>
        <taxon>Apicomplexa</taxon>
        <taxon>Aconoidasida</taxon>
        <taxon>Haemosporida</taxon>
        <taxon>Plasmodiidae</taxon>
        <taxon>Plasmodium</taxon>
        <taxon>Plasmodium (Haemamoeba)</taxon>
    </lineage>
</organism>
<evidence type="ECO:0000313" key="7">
    <source>
        <dbReference type="EMBL" id="CRG98544.1"/>
    </source>
</evidence>
<evidence type="ECO:0000256" key="3">
    <source>
        <dbReference type="ARBA" id="ARBA00022692"/>
    </source>
</evidence>
<feature type="transmembrane region" description="Helical" evidence="6">
    <location>
        <begin position="234"/>
        <end position="258"/>
    </location>
</feature>
<evidence type="ECO:0000313" key="8">
    <source>
        <dbReference type="Proteomes" id="UP000220158"/>
    </source>
</evidence>
<keyword evidence="8" id="KW-1185">Reference proteome</keyword>
<name>A0A1J1H4M0_PLARL</name>
<reference evidence="7 8" key="1">
    <citation type="submission" date="2015-04" db="EMBL/GenBank/DDBJ databases">
        <authorList>
            <consortium name="Pathogen Informatics"/>
        </authorList>
    </citation>
    <scope>NUCLEOTIDE SEQUENCE [LARGE SCALE GENOMIC DNA]</scope>
    <source>
        <strain evidence="7 8">SGS1</strain>
    </source>
</reference>
<dbReference type="GO" id="GO:0005783">
    <property type="term" value="C:endoplasmic reticulum"/>
    <property type="evidence" value="ECO:0007669"/>
    <property type="project" value="TreeGrafter"/>
</dbReference>
<feature type="transmembrane region" description="Helical" evidence="6">
    <location>
        <begin position="92"/>
        <end position="116"/>
    </location>
</feature>
<evidence type="ECO:0000256" key="4">
    <source>
        <dbReference type="ARBA" id="ARBA00022989"/>
    </source>
</evidence>
<proteinExistence type="inferred from homology"/>
<dbReference type="GO" id="GO:0071786">
    <property type="term" value="P:endoplasmic reticulum tubular network organization"/>
    <property type="evidence" value="ECO:0007669"/>
    <property type="project" value="TreeGrafter"/>
</dbReference>
<dbReference type="InterPro" id="IPR005344">
    <property type="entry name" value="TMEM33/Pom33"/>
</dbReference>
<evidence type="ECO:0000256" key="5">
    <source>
        <dbReference type="ARBA" id="ARBA00023136"/>
    </source>
</evidence>
<dbReference type="KEGG" id="prel:PRELSG_0302900"/>
<dbReference type="GO" id="GO:0016020">
    <property type="term" value="C:membrane"/>
    <property type="evidence" value="ECO:0007669"/>
    <property type="project" value="UniProtKB-SubCell"/>
</dbReference>
<keyword evidence="5 6" id="KW-0472">Membrane</keyword>
<comment type="similarity">
    <text evidence="2">Belongs to the PER33/POM33 family.</text>
</comment>
<dbReference type="RefSeq" id="XP_028531554.1">
    <property type="nucleotide sequence ID" value="XM_028680016.1"/>
</dbReference>
<evidence type="ECO:0008006" key="9">
    <source>
        <dbReference type="Google" id="ProtNLM"/>
    </source>
</evidence>
<dbReference type="PANTHER" id="PTHR12703">
    <property type="entry name" value="TRANSMEMBRANE PROTEIN 33"/>
    <property type="match status" value="1"/>
</dbReference>
<dbReference type="InterPro" id="IPR051645">
    <property type="entry name" value="PER33/POM33_regulator"/>
</dbReference>
<evidence type="ECO:0000256" key="6">
    <source>
        <dbReference type="SAM" id="Phobius"/>
    </source>
</evidence>
<feature type="transmembrane region" description="Helical" evidence="6">
    <location>
        <begin position="162"/>
        <end position="194"/>
    </location>
</feature>
<dbReference type="AlphaFoldDB" id="A0A1J1H4M0"/>
<dbReference type="VEuPathDB" id="PlasmoDB:PRELSG_0302900"/>